<name>U4L740_PYROM</name>
<dbReference type="OrthoDB" id="411251at2759"/>
<dbReference type="Pfam" id="PF00638">
    <property type="entry name" value="Ran_BP1"/>
    <property type="match status" value="1"/>
</dbReference>
<dbReference type="GO" id="GO:0005634">
    <property type="term" value="C:nucleus"/>
    <property type="evidence" value="ECO:0007669"/>
    <property type="project" value="UniProtKB-SubCell"/>
</dbReference>
<feature type="compositionally biased region" description="Low complexity" evidence="3">
    <location>
        <begin position="278"/>
        <end position="292"/>
    </location>
</feature>
<dbReference type="SMART" id="SM00160">
    <property type="entry name" value="RanBD"/>
    <property type="match status" value="1"/>
</dbReference>
<dbReference type="eggNOG" id="KOG0866">
    <property type="taxonomic scope" value="Eukaryota"/>
</dbReference>
<dbReference type="AlphaFoldDB" id="U4L740"/>
<evidence type="ECO:0000256" key="2">
    <source>
        <dbReference type="ARBA" id="ARBA00023242"/>
    </source>
</evidence>
<feature type="region of interest" description="Disordered" evidence="3">
    <location>
        <begin position="393"/>
        <end position="420"/>
    </location>
</feature>
<keyword evidence="2" id="KW-0539">Nucleus</keyword>
<dbReference type="OMA" id="LFKGMRC"/>
<evidence type="ECO:0000256" key="1">
    <source>
        <dbReference type="ARBA" id="ARBA00004123"/>
    </source>
</evidence>
<dbReference type="SUPFAM" id="SSF50729">
    <property type="entry name" value="PH domain-like"/>
    <property type="match status" value="1"/>
</dbReference>
<evidence type="ECO:0000313" key="5">
    <source>
        <dbReference type="EMBL" id="CCX05855.1"/>
    </source>
</evidence>
<dbReference type="PANTHER" id="PTHR23138:SF142">
    <property type="entry name" value="RAN-BINDING PROTEIN 3B-RELATED"/>
    <property type="match status" value="1"/>
</dbReference>
<dbReference type="Proteomes" id="UP000018144">
    <property type="component" value="Unassembled WGS sequence"/>
</dbReference>
<dbReference type="PANTHER" id="PTHR23138">
    <property type="entry name" value="RAN BINDING PROTEIN"/>
    <property type="match status" value="1"/>
</dbReference>
<evidence type="ECO:0000256" key="3">
    <source>
        <dbReference type="SAM" id="MobiDB-lite"/>
    </source>
</evidence>
<dbReference type="InterPro" id="IPR000156">
    <property type="entry name" value="Ran_bind_dom"/>
</dbReference>
<dbReference type="InterPro" id="IPR011993">
    <property type="entry name" value="PH-like_dom_sf"/>
</dbReference>
<feature type="compositionally biased region" description="Low complexity" evidence="3">
    <location>
        <begin position="232"/>
        <end position="258"/>
    </location>
</feature>
<dbReference type="InterPro" id="IPR045255">
    <property type="entry name" value="RanBP1-like"/>
</dbReference>
<keyword evidence="6" id="KW-1185">Reference proteome</keyword>
<feature type="region of interest" description="Disordered" evidence="3">
    <location>
        <begin position="1"/>
        <end position="195"/>
    </location>
</feature>
<comment type="subcellular location">
    <subcellularLocation>
        <location evidence="1">Nucleus</location>
    </subcellularLocation>
</comment>
<dbReference type="Gene3D" id="2.30.29.30">
    <property type="entry name" value="Pleckstrin-homology domain (PH domain)/Phosphotyrosine-binding domain (PTB)"/>
    <property type="match status" value="1"/>
</dbReference>
<dbReference type="PROSITE" id="PS50196">
    <property type="entry name" value="RANBD1"/>
    <property type="match status" value="1"/>
</dbReference>
<accession>U4L740</accession>
<dbReference type="STRING" id="1076935.U4L740"/>
<protein>
    <submittedName>
        <fullName evidence="5">Similar to Brefeldin A resistance protein acc. no. Q09146</fullName>
    </submittedName>
</protein>
<gene>
    <name evidence="5" type="ORF">PCON_05442</name>
</gene>
<feature type="compositionally biased region" description="Polar residues" evidence="3">
    <location>
        <begin position="172"/>
        <end position="194"/>
    </location>
</feature>
<sequence length="501" mass="53472">MNGIEDDVRSVSSDNDNERVREKLKKTTIAPHSRPSSRLAGEDEVMDNTTQRSVPTRKRSHDESDGDDEGRTGRDGKQAHERKRSREVRDEDRKRVGSGLERVKTPPTCQEEDEAAEVLAERLASPGRGERKRALKELDDDAEDDKKSKISKTDEEKKKESASGEGEATTKLPENSGFSNTSSASPFASASGTGVNLFGSSSGSSMFANSKFGAMSGSSASPFGTLGGSSGGASPFATPSTTASPFASSSGTATASPFGGFGGGAKPVSSGTFGGGSAFASSPFGSAKPLGSFGSGGGISGLSALKSPVKKPFGAPDSDEEDDEEDDSEDEDEEVRETKPGFGEEEEETLGLQEQEVMTGEEGETTIHKVMGKVFFFDTETKSWKERGRGTLKVNYKSIPDPENQDNKDDQENATDLPPQKKTSARLIMRTEGTYVVILNTPIYEAMNLGKEPTGNSVTLLAMEAGAVVTTTIRVKSQAAAKELWNHIKDLKEEIYPEQKE</sequence>
<evidence type="ECO:0000313" key="6">
    <source>
        <dbReference type="Proteomes" id="UP000018144"/>
    </source>
</evidence>
<feature type="compositionally biased region" description="Basic and acidic residues" evidence="3">
    <location>
        <begin position="144"/>
        <end position="162"/>
    </location>
</feature>
<feature type="compositionally biased region" description="Acidic residues" evidence="3">
    <location>
        <begin position="317"/>
        <end position="335"/>
    </location>
</feature>
<organism evidence="5 6">
    <name type="scientific">Pyronema omphalodes (strain CBS 100304)</name>
    <name type="common">Pyronema confluens</name>
    <dbReference type="NCBI Taxonomy" id="1076935"/>
    <lineage>
        <taxon>Eukaryota</taxon>
        <taxon>Fungi</taxon>
        <taxon>Dikarya</taxon>
        <taxon>Ascomycota</taxon>
        <taxon>Pezizomycotina</taxon>
        <taxon>Pezizomycetes</taxon>
        <taxon>Pezizales</taxon>
        <taxon>Pyronemataceae</taxon>
        <taxon>Pyronema</taxon>
    </lineage>
</organism>
<feature type="region of interest" description="Disordered" evidence="3">
    <location>
        <begin position="218"/>
        <end position="361"/>
    </location>
</feature>
<reference evidence="5 6" key="1">
    <citation type="journal article" date="2013" name="PLoS Genet.">
        <title>The genome and development-dependent transcriptomes of Pyronema confluens: a window into fungal evolution.</title>
        <authorList>
            <person name="Traeger S."/>
            <person name="Altegoer F."/>
            <person name="Freitag M."/>
            <person name="Gabaldon T."/>
            <person name="Kempken F."/>
            <person name="Kumar A."/>
            <person name="Marcet-Houben M."/>
            <person name="Poggeler S."/>
            <person name="Stajich J.E."/>
            <person name="Nowrousian M."/>
        </authorList>
    </citation>
    <scope>NUCLEOTIDE SEQUENCE [LARGE SCALE GENOMIC DNA]</scope>
    <source>
        <strain evidence="6">CBS 100304</strain>
        <tissue evidence="5">Vegetative mycelium</tissue>
    </source>
</reference>
<feature type="compositionally biased region" description="Basic and acidic residues" evidence="3">
    <location>
        <begin position="69"/>
        <end position="79"/>
    </location>
</feature>
<evidence type="ECO:0000259" key="4">
    <source>
        <dbReference type="PROSITE" id="PS50196"/>
    </source>
</evidence>
<proteinExistence type="predicted"/>
<feature type="domain" description="RanBD1" evidence="4">
    <location>
        <begin position="345"/>
        <end position="497"/>
    </location>
</feature>
<dbReference type="EMBL" id="HF935274">
    <property type="protein sequence ID" value="CCX05855.1"/>
    <property type="molecule type" value="Genomic_DNA"/>
</dbReference>